<dbReference type="CDD" id="cd06173">
    <property type="entry name" value="MFS_MefA_like"/>
    <property type="match status" value="1"/>
</dbReference>
<keyword evidence="9" id="KW-1185">Reference proteome</keyword>
<dbReference type="GO" id="GO:0022857">
    <property type="term" value="F:transmembrane transporter activity"/>
    <property type="evidence" value="ECO:0007669"/>
    <property type="project" value="InterPro"/>
</dbReference>
<evidence type="ECO:0000256" key="3">
    <source>
        <dbReference type="ARBA" id="ARBA00022692"/>
    </source>
</evidence>
<feature type="transmembrane region" description="Helical" evidence="6">
    <location>
        <begin position="112"/>
        <end position="129"/>
    </location>
</feature>
<dbReference type="InterPro" id="IPR011701">
    <property type="entry name" value="MFS"/>
</dbReference>
<dbReference type="PANTHER" id="PTHR23513">
    <property type="entry name" value="INTEGRAL MEMBRANE EFFLUX PROTEIN-RELATED"/>
    <property type="match status" value="1"/>
</dbReference>
<evidence type="ECO:0000256" key="1">
    <source>
        <dbReference type="ARBA" id="ARBA00004651"/>
    </source>
</evidence>
<dbReference type="PANTHER" id="PTHR23513:SF11">
    <property type="entry name" value="STAPHYLOFERRIN A TRANSPORTER"/>
    <property type="match status" value="1"/>
</dbReference>
<keyword evidence="2" id="KW-1003">Cell membrane</keyword>
<dbReference type="Proteomes" id="UP000076794">
    <property type="component" value="Chromosome"/>
</dbReference>
<feature type="transmembrane region" description="Helical" evidence="6">
    <location>
        <begin position="229"/>
        <end position="253"/>
    </location>
</feature>
<gene>
    <name evidence="8" type="ORF">I598_1501</name>
</gene>
<evidence type="ECO:0000256" key="5">
    <source>
        <dbReference type="ARBA" id="ARBA00023136"/>
    </source>
</evidence>
<sequence length="422" mass="41754">MTTPLGAPAADPPRLLRNRPYLLLMSGLTTEAFGAGIAAFAVPLLALAITGSVWQAGVVAAVGHVGGLLATLPAGVVADRVDRRRLLVGTATVAALAWGSAGVAALDGHLTAVHLAIVLLASSVAGAFVEPSVAGALRAVVPAAQLPTAYAATQGRDAAASLVAGPVGGVLYGIAHALPLLAGAVGHLVTAVCAALVREPLNGDTAAARRTHPVTALREGLAYVWSVPLFRLCLGLFALINVLLSGLLVAVTLSLAEEGVPAPRIGLLSAAVGAAMLAGAVLAPWLVARVRVGRLVPAALAMVAVAAAAMATTQSLPGYVAALVPGVLLVPAANAAMAGYAAAITPPELQGRFSSVMDLSVSAALPLAPLVGSGLLALLGIGPTLVVLAAVLGVTVVGTSCARPLRRVGRPDTWADDAVVVP</sequence>
<organism evidence="8 9">
    <name type="scientific">Isoptericola dokdonensis DS-3</name>
    <dbReference type="NCBI Taxonomy" id="1300344"/>
    <lineage>
        <taxon>Bacteria</taxon>
        <taxon>Bacillati</taxon>
        <taxon>Actinomycetota</taxon>
        <taxon>Actinomycetes</taxon>
        <taxon>Micrococcales</taxon>
        <taxon>Promicromonosporaceae</taxon>
        <taxon>Isoptericola</taxon>
    </lineage>
</organism>
<dbReference type="EMBL" id="CP014209">
    <property type="protein sequence ID" value="ANC31054.1"/>
    <property type="molecule type" value="Genomic_DNA"/>
</dbReference>
<dbReference type="KEGG" id="ido:I598_1501"/>
<dbReference type="InterPro" id="IPR036259">
    <property type="entry name" value="MFS_trans_sf"/>
</dbReference>
<name>A0A161IHC8_9MICO</name>
<feature type="transmembrane region" description="Helical" evidence="6">
    <location>
        <begin position="295"/>
        <end position="313"/>
    </location>
</feature>
<feature type="transmembrane region" description="Helical" evidence="6">
    <location>
        <begin position="86"/>
        <end position="106"/>
    </location>
</feature>
<dbReference type="InterPro" id="IPR020846">
    <property type="entry name" value="MFS_dom"/>
</dbReference>
<feature type="transmembrane region" description="Helical" evidence="6">
    <location>
        <begin position="53"/>
        <end position="74"/>
    </location>
</feature>
<accession>A0A161IHC8</accession>
<dbReference type="Pfam" id="PF07690">
    <property type="entry name" value="MFS_1"/>
    <property type="match status" value="1"/>
</dbReference>
<feature type="domain" description="Major facilitator superfamily (MFS) profile" evidence="7">
    <location>
        <begin position="20"/>
        <end position="407"/>
    </location>
</feature>
<keyword evidence="3 6" id="KW-0812">Transmembrane</keyword>
<dbReference type="STRING" id="1300344.I598_1501"/>
<reference evidence="8 9" key="1">
    <citation type="submission" date="2016-01" db="EMBL/GenBank/DDBJ databases">
        <title>Complete genome sequence of a soil Actinobacterium, Isoptericola dokdonensis DS-3.</title>
        <authorList>
            <person name="Kwon S.-K."/>
            <person name="Kim J.F."/>
        </authorList>
    </citation>
    <scope>NUCLEOTIDE SEQUENCE [LARGE SCALE GENOMIC DNA]</scope>
    <source>
        <strain evidence="8 9">DS-3</strain>
    </source>
</reference>
<feature type="transmembrane region" description="Helical" evidence="6">
    <location>
        <begin position="21"/>
        <end position="47"/>
    </location>
</feature>
<dbReference type="GO" id="GO:0005886">
    <property type="term" value="C:plasma membrane"/>
    <property type="evidence" value="ECO:0007669"/>
    <property type="project" value="UniProtKB-SubCell"/>
</dbReference>
<dbReference type="PROSITE" id="PS50850">
    <property type="entry name" value="MFS"/>
    <property type="match status" value="1"/>
</dbReference>
<dbReference type="PATRIC" id="fig|1300344.3.peg.1507"/>
<proteinExistence type="predicted"/>
<dbReference type="RefSeq" id="WP_068202425.1">
    <property type="nucleotide sequence ID" value="NZ_CP014209.1"/>
</dbReference>
<dbReference type="SUPFAM" id="SSF103473">
    <property type="entry name" value="MFS general substrate transporter"/>
    <property type="match status" value="1"/>
</dbReference>
<keyword evidence="4 6" id="KW-1133">Transmembrane helix</keyword>
<dbReference type="OrthoDB" id="145388at2"/>
<evidence type="ECO:0000256" key="6">
    <source>
        <dbReference type="SAM" id="Phobius"/>
    </source>
</evidence>
<protein>
    <submittedName>
        <fullName evidence="8">Enterobactin exporter EntS</fullName>
    </submittedName>
</protein>
<evidence type="ECO:0000256" key="4">
    <source>
        <dbReference type="ARBA" id="ARBA00022989"/>
    </source>
</evidence>
<feature type="transmembrane region" description="Helical" evidence="6">
    <location>
        <begin position="385"/>
        <end position="402"/>
    </location>
</feature>
<evidence type="ECO:0000313" key="8">
    <source>
        <dbReference type="EMBL" id="ANC31054.1"/>
    </source>
</evidence>
<dbReference type="AlphaFoldDB" id="A0A161IHC8"/>
<evidence type="ECO:0000256" key="2">
    <source>
        <dbReference type="ARBA" id="ARBA00022475"/>
    </source>
</evidence>
<feature type="transmembrane region" description="Helical" evidence="6">
    <location>
        <begin position="265"/>
        <end position="288"/>
    </location>
</feature>
<evidence type="ECO:0000259" key="7">
    <source>
        <dbReference type="PROSITE" id="PS50850"/>
    </source>
</evidence>
<dbReference type="Gene3D" id="1.20.1250.20">
    <property type="entry name" value="MFS general substrate transporter like domains"/>
    <property type="match status" value="1"/>
</dbReference>
<feature type="transmembrane region" description="Helical" evidence="6">
    <location>
        <begin position="319"/>
        <end position="344"/>
    </location>
</feature>
<comment type="subcellular location">
    <subcellularLocation>
        <location evidence="1">Cell membrane</location>
        <topology evidence="1">Multi-pass membrane protein</topology>
    </subcellularLocation>
</comment>
<keyword evidence="5 6" id="KW-0472">Membrane</keyword>
<evidence type="ECO:0000313" key="9">
    <source>
        <dbReference type="Proteomes" id="UP000076794"/>
    </source>
</evidence>